<dbReference type="EMBL" id="MH375644">
    <property type="protein sequence ID" value="AXC34481.1"/>
    <property type="molecule type" value="Genomic_DNA"/>
</dbReference>
<evidence type="ECO:0000313" key="1">
    <source>
        <dbReference type="EMBL" id="AXC34481.1"/>
    </source>
</evidence>
<evidence type="ECO:0008006" key="3">
    <source>
        <dbReference type="Google" id="ProtNLM"/>
    </source>
</evidence>
<dbReference type="GeneID" id="55608559"/>
<evidence type="ECO:0000313" key="2">
    <source>
        <dbReference type="Proteomes" id="UP000260311"/>
    </source>
</evidence>
<proteinExistence type="predicted"/>
<reference evidence="1 2" key="1">
    <citation type="submission" date="2018-05" db="EMBL/GenBank/DDBJ databases">
        <title>The genome of Vibrio coralliilyticus phage YC.</title>
        <authorList>
            <person name="Benler S."/>
        </authorList>
    </citation>
    <scope>NUCLEOTIDE SEQUENCE [LARGE SCALE GENOMIC DNA]</scope>
</reference>
<dbReference type="KEGG" id="vg:55608559"/>
<sequence>MIKQNAADIRRNTIGIALAAASDIDYPTIPSYGVTYAFGANIANYRDVTGVGLGIMAQKTELFGTSDAARVELTVSGSDADGWNDTITTASFGYSFQ</sequence>
<keyword evidence="2" id="KW-1185">Reference proteome</keyword>
<dbReference type="RefSeq" id="YP_009838327.1">
    <property type="nucleotide sequence ID" value="NC_048709.1"/>
</dbReference>
<accession>A0A384ZS52</accession>
<dbReference type="Proteomes" id="UP000260311">
    <property type="component" value="Segment"/>
</dbReference>
<protein>
    <recommendedName>
        <fullName evidence="3">Trimeric autotransporter adhesin YadA-like C-terminal membrane anchor domain-containing protein</fullName>
    </recommendedName>
</protein>
<organism evidence="1 2">
    <name type="scientific">Vibrio phage YC</name>
    <dbReference type="NCBI Taxonomy" id="2267403"/>
    <lineage>
        <taxon>Viruses</taxon>
        <taxon>Duplodnaviria</taxon>
        <taxon>Heunggongvirae</taxon>
        <taxon>Uroviricota</taxon>
        <taxon>Caudoviricetes</taxon>
        <taxon>Pantevenvirales</taxon>
        <taxon>Ackermannviridae</taxon>
        <taxon>Campanilevirus</taxon>
        <taxon>Campanilevirus YC</taxon>
    </lineage>
</organism>
<name>A0A384ZS52_9CAUD</name>